<evidence type="ECO:0000313" key="1">
    <source>
        <dbReference type="EMBL" id="KKN72276.1"/>
    </source>
</evidence>
<sequence length="140" mass="16006">MNLALPLLFCLLGQISVSDALNRTGDFIDSYSIPGGIVIDSVRWEVVGVDSANLGDELCLLSILQHDWAYGLVRSSGFTGMAVRRCLVDHRGLHCNASPPTRDRICSRCLRKETQQRIWYQHRRELVETEYDRLEMRLKQ</sequence>
<name>A0A0F9VFE5_9ZZZZ</name>
<dbReference type="AlphaFoldDB" id="A0A0F9VFE5"/>
<protein>
    <submittedName>
        <fullName evidence="1">Uncharacterized protein</fullName>
    </submittedName>
</protein>
<gene>
    <name evidence="1" type="ORF">LCGC14_0412270</name>
</gene>
<comment type="caution">
    <text evidence="1">The sequence shown here is derived from an EMBL/GenBank/DDBJ whole genome shotgun (WGS) entry which is preliminary data.</text>
</comment>
<accession>A0A0F9VFE5</accession>
<reference evidence="1" key="1">
    <citation type="journal article" date="2015" name="Nature">
        <title>Complex archaea that bridge the gap between prokaryotes and eukaryotes.</title>
        <authorList>
            <person name="Spang A."/>
            <person name="Saw J.H."/>
            <person name="Jorgensen S.L."/>
            <person name="Zaremba-Niedzwiedzka K."/>
            <person name="Martijn J."/>
            <person name="Lind A.E."/>
            <person name="van Eijk R."/>
            <person name="Schleper C."/>
            <person name="Guy L."/>
            <person name="Ettema T.J."/>
        </authorList>
    </citation>
    <scope>NUCLEOTIDE SEQUENCE</scope>
</reference>
<organism evidence="1">
    <name type="scientific">marine sediment metagenome</name>
    <dbReference type="NCBI Taxonomy" id="412755"/>
    <lineage>
        <taxon>unclassified sequences</taxon>
        <taxon>metagenomes</taxon>
        <taxon>ecological metagenomes</taxon>
    </lineage>
</organism>
<dbReference type="EMBL" id="LAZR01000365">
    <property type="protein sequence ID" value="KKN72276.1"/>
    <property type="molecule type" value="Genomic_DNA"/>
</dbReference>
<proteinExistence type="predicted"/>